<dbReference type="PANTHER" id="PTHR11712:SF320">
    <property type="entry name" value="BETA-KETOACYL SYNTHASE"/>
    <property type="match status" value="1"/>
</dbReference>
<dbReference type="CDD" id="cd00834">
    <property type="entry name" value="KAS_I_II"/>
    <property type="match status" value="1"/>
</dbReference>
<dbReference type="InterPro" id="IPR000794">
    <property type="entry name" value="Beta-ketoacyl_synthase"/>
</dbReference>
<keyword evidence="2 3" id="KW-0808">Transferase</keyword>
<dbReference type="InterPro" id="IPR014031">
    <property type="entry name" value="Ketoacyl_synth_C"/>
</dbReference>
<dbReference type="RefSeq" id="WP_006050204.1">
    <property type="nucleotide sequence ID" value="NZ_ABLD01000010.1"/>
</dbReference>
<dbReference type="SMART" id="SM00825">
    <property type="entry name" value="PKS_KS"/>
    <property type="match status" value="1"/>
</dbReference>
<keyword evidence="6" id="KW-1185">Reference proteome</keyword>
<dbReference type="InterPro" id="IPR018201">
    <property type="entry name" value="Ketoacyl_synth_AS"/>
</dbReference>
<dbReference type="InterPro" id="IPR016039">
    <property type="entry name" value="Thiolase-like"/>
</dbReference>
<dbReference type="Pfam" id="PF00109">
    <property type="entry name" value="ketoacyl-synt"/>
    <property type="match status" value="1"/>
</dbReference>
<dbReference type="OrthoDB" id="9808669at2"/>
<feature type="domain" description="Ketosynthase family 3 (KS3)" evidence="4">
    <location>
        <begin position="1"/>
        <end position="398"/>
    </location>
</feature>
<evidence type="ECO:0000256" key="3">
    <source>
        <dbReference type="RuleBase" id="RU003694"/>
    </source>
</evidence>
<dbReference type="GO" id="GO:0005829">
    <property type="term" value="C:cytosol"/>
    <property type="evidence" value="ECO:0007669"/>
    <property type="project" value="TreeGrafter"/>
</dbReference>
<dbReference type="AlphaFoldDB" id="B1G2J3"/>
<evidence type="ECO:0000313" key="6">
    <source>
        <dbReference type="Proteomes" id="UP000005045"/>
    </source>
</evidence>
<dbReference type="Gene3D" id="3.40.47.10">
    <property type="match status" value="1"/>
</dbReference>
<dbReference type="PROSITE" id="PS00606">
    <property type="entry name" value="KS3_1"/>
    <property type="match status" value="1"/>
</dbReference>
<dbReference type="PANTHER" id="PTHR11712">
    <property type="entry name" value="POLYKETIDE SYNTHASE-RELATED"/>
    <property type="match status" value="1"/>
</dbReference>
<dbReference type="GO" id="GO:0004315">
    <property type="term" value="F:3-oxoacyl-[acyl-carrier-protein] synthase activity"/>
    <property type="evidence" value="ECO:0007669"/>
    <property type="project" value="InterPro"/>
</dbReference>
<evidence type="ECO:0000313" key="5">
    <source>
        <dbReference type="EMBL" id="EDT09622.1"/>
    </source>
</evidence>
<comment type="caution">
    <text evidence="5">The sequence shown here is derived from an EMBL/GenBank/DDBJ whole genome shotgun (WGS) entry which is preliminary data.</text>
</comment>
<organism evidence="5 6">
    <name type="scientific">Paraburkholderia graminis (strain ATCC 700544 / DSM 17151 / LMG 18924 / NCIMB 13744 / C4D1M)</name>
    <dbReference type="NCBI Taxonomy" id="396598"/>
    <lineage>
        <taxon>Bacteria</taxon>
        <taxon>Pseudomonadati</taxon>
        <taxon>Pseudomonadota</taxon>
        <taxon>Betaproteobacteria</taxon>
        <taxon>Burkholderiales</taxon>
        <taxon>Burkholderiaceae</taxon>
        <taxon>Paraburkholderia</taxon>
    </lineage>
</organism>
<dbReference type="Proteomes" id="UP000005045">
    <property type="component" value="Unassembled WGS sequence"/>
</dbReference>
<sequence length="398" mass="40880">MKAPSVYLHALGMINALGGDLDSIVPALAVGDARGMASVHTGIGDAFVGSVVTPLELAPSADLARYDCRNNRLLLAALAQIAPAVDAARERYGAHRIGVVLGTSTSGIEAAEAAFVYQAQAGALPSSFNYRQMEIGTAAPFAAAALGVKGPAYTISTACTSSAKAFASARRLLQLQLCDAVVVGGVDSLCELTVQGFASLESTSSARSNPMSRNRCGINVGEGAAVFLMSRDEAAVRLAGVGESSDAHHISSPDPQGVGGELALREALADAGIAPSSIGYVNLHATATRKNDEMEASLMSRVFPEGVATSGTKPLTGHQLGAAGATELGFVWLTLARQDVALPRHLWDGEADPALPALDLVETERFLPREAATQGGTRYAMSNSFAFGGSNVSLILAG</sequence>
<accession>B1G2J3</accession>
<dbReference type="InterPro" id="IPR014030">
    <property type="entry name" value="Ketoacyl_synth_N"/>
</dbReference>
<evidence type="ECO:0000259" key="4">
    <source>
        <dbReference type="PROSITE" id="PS52004"/>
    </source>
</evidence>
<dbReference type="Pfam" id="PF02801">
    <property type="entry name" value="Ketoacyl-synt_C"/>
    <property type="match status" value="1"/>
</dbReference>
<dbReference type="PROSITE" id="PS52004">
    <property type="entry name" value="KS3_2"/>
    <property type="match status" value="1"/>
</dbReference>
<protein>
    <submittedName>
        <fullName evidence="5">Beta-ketoacyl synthase</fullName>
    </submittedName>
</protein>
<comment type="similarity">
    <text evidence="1 3">Belongs to the thiolase-like superfamily. Beta-ketoacyl-ACP synthases family.</text>
</comment>
<gene>
    <name evidence="5" type="ORF">BgramDRAFT_3638</name>
</gene>
<dbReference type="InterPro" id="IPR020841">
    <property type="entry name" value="PKS_Beta-ketoAc_synthase_dom"/>
</dbReference>
<dbReference type="EMBL" id="ABLD01000010">
    <property type="protein sequence ID" value="EDT09622.1"/>
    <property type="molecule type" value="Genomic_DNA"/>
</dbReference>
<evidence type="ECO:0000256" key="2">
    <source>
        <dbReference type="ARBA" id="ARBA00022679"/>
    </source>
</evidence>
<evidence type="ECO:0000256" key="1">
    <source>
        <dbReference type="ARBA" id="ARBA00008467"/>
    </source>
</evidence>
<dbReference type="NCBIfam" id="NF006618">
    <property type="entry name" value="PRK09185.1"/>
    <property type="match status" value="1"/>
</dbReference>
<name>B1G2J3_PARG4</name>
<dbReference type="SUPFAM" id="SSF53901">
    <property type="entry name" value="Thiolase-like"/>
    <property type="match status" value="2"/>
</dbReference>
<proteinExistence type="inferred from homology"/>
<dbReference type="GO" id="GO:0006633">
    <property type="term" value="P:fatty acid biosynthetic process"/>
    <property type="evidence" value="ECO:0007669"/>
    <property type="project" value="InterPro"/>
</dbReference>
<reference evidence="5 6" key="1">
    <citation type="submission" date="2008-03" db="EMBL/GenBank/DDBJ databases">
        <title>Sequencing of the draft genome and assembly of Burkholderia graminis C4D1M.</title>
        <authorList>
            <consortium name="US DOE Joint Genome Institute (JGI-PGF)"/>
            <person name="Copeland A."/>
            <person name="Lucas S."/>
            <person name="Lapidus A."/>
            <person name="Glavina del Rio T."/>
            <person name="Dalin E."/>
            <person name="Tice H."/>
            <person name="Bruce D."/>
            <person name="Goodwin L."/>
            <person name="Pitluck S."/>
            <person name="Larimer F."/>
            <person name="Land M.L."/>
            <person name="Hauser L."/>
            <person name="Tiedje J."/>
            <person name="Richardson P."/>
        </authorList>
    </citation>
    <scope>NUCLEOTIDE SEQUENCE [LARGE SCALE GENOMIC DNA]</scope>
    <source>
        <strain evidence="6">ATCC 700544 / DSM 17151 / LMG 18924 / NCIMB 13744 / C4D1M</strain>
    </source>
</reference>